<keyword evidence="9" id="KW-1185">Reference proteome</keyword>
<dbReference type="RefSeq" id="WP_284339184.1">
    <property type="nucleotide sequence ID" value="NZ_BSNS01000006.1"/>
</dbReference>
<evidence type="ECO:0000259" key="7">
    <source>
        <dbReference type="PROSITE" id="PS51160"/>
    </source>
</evidence>
<evidence type="ECO:0000256" key="2">
    <source>
        <dbReference type="ARBA" id="ARBA00012150"/>
    </source>
</evidence>
<dbReference type="Pfam" id="PF00708">
    <property type="entry name" value="Acylphosphatase"/>
    <property type="match status" value="1"/>
</dbReference>
<organism evidence="8 9">
    <name type="scientific">Devosia nitrariae</name>
    <dbReference type="NCBI Taxonomy" id="2071872"/>
    <lineage>
        <taxon>Bacteria</taxon>
        <taxon>Pseudomonadati</taxon>
        <taxon>Pseudomonadota</taxon>
        <taxon>Alphaproteobacteria</taxon>
        <taxon>Hyphomicrobiales</taxon>
        <taxon>Devosiaceae</taxon>
        <taxon>Devosia</taxon>
    </lineage>
</organism>
<reference evidence="9" key="1">
    <citation type="journal article" date="2019" name="Int. J. Syst. Evol. Microbiol.">
        <title>The Global Catalogue of Microorganisms (GCM) 10K type strain sequencing project: providing services to taxonomists for standard genome sequencing and annotation.</title>
        <authorList>
            <consortium name="The Broad Institute Genomics Platform"/>
            <consortium name="The Broad Institute Genome Sequencing Center for Infectious Disease"/>
            <person name="Wu L."/>
            <person name="Ma J."/>
        </authorList>
    </citation>
    <scope>NUCLEOTIDE SEQUENCE [LARGE SCALE GENOMIC DNA]</scope>
    <source>
        <strain evidence="9">NBRC 112416</strain>
    </source>
</reference>
<dbReference type="PROSITE" id="PS00151">
    <property type="entry name" value="ACYLPHOSPHATASE_2"/>
    <property type="match status" value="1"/>
</dbReference>
<dbReference type="Proteomes" id="UP001156691">
    <property type="component" value="Unassembled WGS sequence"/>
</dbReference>
<sequence>MTTVHVFISGRVQGVGFRIWVETEALSRGLEGWVRNLRDGRVEAVFHGERHAVEAMVEACRDGPPLAGVSSVTNQPWSGHAPQGFTMLATE</sequence>
<keyword evidence="4 5" id="KW-0378">Hydrolase</keyword>
<dbReference type="InterPro" id="IPR001792">
    <property type="entry name" value="Acylphosphatase-like_dom"/>
</dbReference>
<dbReference type="PANTHER" id="PTHR47268:SF4">
    <property type="entry name" value="ACYLPHOSPHATASE"/>
    <property type="match status" value="1"/>
</dbReference>
<dbReference type="Gene3D" id="3.30.70.100">
    <property type="match status" value="1"/>
</dbReference>
<evidence type="ECO:0000256" key="4">
    <source>
        <dbReference type="PROSITE-ProRule" id="PRU00520"/>
    </source>
</evidence>
<evidence type="ECO:0000256" key="5">
    <source>
        <dbReference type="RuleBase" id="RU000553"/>
    </source>
</evidence>
<comment type="similarity">
    <text evidence="1 6">Belongs to the acylphosphatase family.</text>
</comment>
<comment type="catalytic activity">
    <reaction evidence="3 4 5">
        <text>an acyl phosphate + H2O = a carboxylate + phosphate + H(+)</text>
        <dbReference type="Rhea" id="RHEA:14965"/>
        <dbReference type="ChEBI" id="CHEBI:15377"/>
        <dbReference type="ChEBI" id="CHEBI:15378"/>
        <dbReference type="ChEBI" id="CHEBI:29067"/>
        <dbReference type="ChEBI" id="CHEBI:43474"/>
        <dbReference type="ChEBI" id="CHEBI:59918"/>
        <dbReference type="EC" id="3.6.1.7"/>
    </reaction>
</comment>
<proteinExistence type="inferred from homology"/>
<name>A0ABQ5W0Y6_9HYPH</name>
<dbReference type="InterPro" id="IPR036046">
    <property type="entry name" value="Acylphosphatase-like_dom_sf"/>
</dbReference>
<gene>
    <name evidence="8" type="ORF">GCM10010862_09940</name>
</gene>
<dbReference type="EMBL" id="BSNS01000006">
    <property type="protein sequence ID" value="GLQ53735.1"/>
    <property type="molecule type" value="Genomic_DNA"/>
</dbReference>
<evidence type="ECO:0000313" key="9">
    <source>
        <dbReference type="Proteomes" id="UP001156691"/>
    </source>
</evidence>
<dbReference type="InterPro" id="IPR020456">
    <property type="entry name" value="Acylphosphatase"/>
</dbReference>
<evidence type="ECO:0000256" key="3">
    <source>
        <dbReference type="ARBA" id="ARBA00047645"/>
    </source>
</evidence>
<comment type="caution">
    <text evidence="8">The sequence shown here is derived from an EMBL/GenBank/DDBJ whole genome shotgun (WGS) entry which is preliminary data.</text>
</comment>
<dbReference type="PROSITE" id="PS51160">
    <property type="entry name" value="ACYLPHOSPHATASE_3"/>
    <property type="match status" value="1"/>
</dbReference>
<dbReference type="PRINTS" id="PR00112">
    <property type="entry name" value="ACYLPHPHTASE"/>
</dbReference>
<dbReference type="SUPFAM" id="SSF54975">
    <property type="entry name" value="Acylphosphatase/BLUF domain-like"/>
    <property type="match status" value="1"/>
</dbReference>
<evidence type="ECO:0000256" key="1">
    <source>
        <dbReference type="ARBA" id="ARBA00005614"/>
    </source>
</evidence>
<protein>
    <recommendedName>
        <fullName evidence="2 4">Acylphosphatase</fullName>
        <ecNumber evidence="2 4">3.6.1.7</ecNumber>
    </recommendedName>
</protein>
<accession>A0ABQ5W0Y6</accession>
<evidence type="ECO:0000256" key="6">
    <source>
        <dbReference type="RuleBase" id="RU004168"/>
    </source>
</evidence>
<dbReference type="PROSITE" id="PS00150">
    <property type="entry name" value="ACYLPHOSPHATASE_1"/>
    <property type="match status" value="1"/>
</dbReference>
<feature type="active site" evidence="4">
    <location>
        <position position="36"/>
    </location>
</feature>
<feature type="active site" evidence="4">
    <location>
        <position position="18"/>
    </location>
</feature>
<evidence type="ECO:0000313" key="8">
    <source>
        <dbReference type="EMBL" id="GLQ53735.1"/>
    </source>
</evidence>
<dbReference type="EC" id="3.6.1.7" evidence="2 4"/>
<dbReference type="PANTHER" id="PTHR47268">
    <property type="entry name" value="ACYLPHOSPHATASE"/>
    <property type="match status" value="1"/>
</dbReference>
<feature type="domain" description="Acylphosphatase-like" evidence="7">
    <location>
        <begin position="3"/>
        <end position="89"/>
    </location>
</feature>
<dbReference type="InterPro" id="IPR017968">
    <property type="entry name" value="Acylphosphatase_CS"/>
</dbReference>